<comment type="caution">
    <text evidence="2">The sequence shown here is derived from an EMBL/GenBank/DDBJ whole genome shotgun (WGS) entry which is preliminary data.</text>
</comment>
<proteinExistence type="predicted"/>
<dbReference type="EMBL" id="SMMG02000008">
    <property type="protein sequence ID" value="KAA3463570.1"/>
    <property type="molecule type" value="Genomic_DNA"/>
</dbReference>
<protein>
    <submittedName>
        <fullName evidence="2">RNA-directed DNA polymerase (Reverse transcriptase), Ribonuclease H</fullName>
    </submittedName>
</protein>
<keyword evidence="2" id="KW-0695">RNA-directed DNA polymerase</keyword>
<dbReference type="AlphaFoldDB" id="A0A5B6V3F1"/>
<dbReference type="OrthoDB" id="989289at2759"/>
<sequence>MNDAATDSESTFEQDMSLEGSQDFEDDRNCNPSPDLLRMVEQDEKQILPYKKSLQIMRFGYCWSTMEGDCISYTKKCHKCQFYGDKIPVPPSSLHKFAVCSRFKTPYFPRMNGAMEAKKSTFTGAMLFSLIYGIEAVLPIEVEIPSIRILSELKLDEAK</sequence>
<feature type="compositionally biased region" description="Polar residues" evidence="1">
    <location>
        <begin position="1"/>
        <end position="14"/>
    </location>
</feature>
<organism evidence="2 3">
    <name type="scientific">Gossypium australe</name>
    <dbReference type="NCBI Taxonomy" id="47621"/>
    <lineage>
        <taxon>Eukaryota</taxon>
        <taxon>Viridiplantae</taxon>
        <taxon>Streptophyta</taxon>
        <taxon>Embryophyta</taxon>
        <taxon>Tracheophyta</taxon>
        <taxon>Spermatophyta</taxon>
        <taxon>Magnoliopsida</taxon>
        <taxon>eudicotyledons</taxon>
        <taxon>Gunneridae</taxon>
        <taxon>Pentapetalae</taxon>
        <taxon>rosids</taxon>
        <taxon>malvids</taxon>
        <taxon>Malvales</taxon>
        <taxon>Malvaceae</taxon>
        <taxon>Malvoideae</taxon>
        <taxon>Gossypium</taxon>
    </lineage>
</organism>
<dbReference type="Proteomes" id="UP000325315">
    <property type="component" value="Unassembled WGS sequence"/>
</dbReference>
<evidence type="ECO:0000256" key="1">
    <source>
        <dbReference type="SAM" id="MobiDB-lite"/>
    </source>
</evidence>
<keyword evidence="2" id="KW-0808">Transferase</keyword>
<feature type="region of interest" description="Disordered" evidence="1">
    <location>
        <begin position="1"/>
        <end position="32"/>
    </location>
</feature>
<keyword evidence="2" id="KW-0548">Nucleotidyltransferase</keyword>
<name>A0A5B6V3F1_9ROSI</name>
<accession>A0A5B6V3F1</accession>
<evidence type="ECO:0000313" key="2">
    <source>
        <dbReference type="EMBL" id="KAA3463570.1"/>
    </source>
</evidence>
<dbReference type="GO" id="GO:0003964">
    <property type="term" value="F:RNA-directed DNA polymerase activity"/>
    <property type="evidence" value="ECO:0007669"/>
    <property type="project" value="UniProtKB-KW"/>
</dbReference>
<keyword evidence="3" id="KW-1185">Reference proteome</keyword>
<reference evidence="2" key="1">
    <citation type="submission" date="2019-08" db="EMBL/GenBank/DDBJ databases">
        <authorList>
            <person name="Liu F."/>
        </authorList>
    </citation>
    <scope>NUCLEOTIDE SEQUENCE [LARGE SCALE GENOMIC DNA]</scope>
    <source>
        <strain evidence="2">PA1801</strain>
        <tissue evidence="2">Leaf</tissue>
    </source>
</reference>
<gene>
    <name evidence="2" type="ORF">EPI10_007909</name>
</gene>
<evidence type="ECO:0000313" key="3">
    <source>
        <dbReference type="Proteomes" id="UP000325315"/>
    </source>
</evidence>